<feature type="binding site" evidence="9">
    <location>
        <position position="293"/>
    </location>
    <ligand>
        <name>K(+)</name>
        <dbReference type="ChEBI" id="CHEBI:29103"/>
    </ligand>
</feature>
<dbReference type="STRING" id="7260.B4MUG3"/>
<dbReference type="GO" id="GO:0005524">
    <property type="term" value="F:ATP binding"/>
    <property type="evidence" value="ECO:0007669"/>
    <property type="project" value="UniProtKB-UniRule"/>
</dbReference>
<evidence type="ECO:0000256" key="6">
    <source>
        <dbReference type="ARBA" id="ARBA00022842"/>
    </source>
</evidence>
<dbReference type="SMR" id="B4MUG3"/>
<comment type="caution">
    <text evidence="9">Lacks conserved residue(s) required for the propagation of feature annotation.</text>
</comment>
<evidence type="ECO:0000256" key="10">
    <source>
        <dbReference type="SAM" id="MobiDB-lite"/>
    </source>
</evidence>
<organism evidence="12 13">
    <name type="scientific">Drosophila willistoni</name>
    <name type="common">Fruit fly</name>
    <dbReference type="NCBI Taxonomy" id="7260"/>
    <lineage>
        <taxon>Eukaryota</taxon>
        <taxon>Metazoa</taxon>
        <taxon>Ecdysozoa</taxon>
        <taxon>Arthropoda</taxon>
        <taxon>Hexapoda</taxon>
        <taxon>Insecta</taxon>
        <taxon>Pterygota</taxon>
        <taxon>Neoptera</taxon>
        <taxon>Endopterygota</taxon>
        <taxon>Diptera</taxon>
        <taxon>Brachycera</taxon>
        <taxon>Muscomorpha</taxon>
        <taxon>Ephydroidea</taxon>
        <taxon>Drosophilidae</taxon>
        <taxon>Drosophila</taxon>
        <taxon>Sophophora</taxon>
    </lineage>
</organism>
<feature type="compositionally biased region" description="Acidic residues" evidence="10">
    <location>
        <begin position="329"/>
        <end position="341"/>
    </location>
</feature>
<evidence type="ECO:0000256" key="8">
    <source>
        <dbReference type="ARBA" id="ARBA00023277"/>
    </source>
</evidence>
<dbReference type="OrthoDB" id="415590at2759"/>
<comment type="similarity">
    <text evidence="9">Belongs to the carbohydrate kinase PfkB family. Ribokinase subfamily.</text>
</comment>
<keyword evidence="13" id="KW-1185">Reference proteome</keyword>
<dbReference type="GO" id="GO:0005634">
    <property type="term" value="C:nucleus"/>
    <property type="evidence" value="ECO:0007669"/>
    <property type="project" value="UniProtKB-SubCell"/>
</dbReference>
<dbReference type="InterPro" id="IPR011877">
    <property type="entry name" value="Ribokinase"/>
</dbReference>
<comment type="catalytic activity">
    <reaction evidence="9">
        <text>D-ribose + ATP = D-ribose 5-phosphate + ADP + H(+)</text>
        <dbReference type="Rhea" id="RHEA:13697"/>
        <dbReference type="ChEBI" id="CHEBI:15378"/>
        <dbReference type="ChEBI" id="CHEBI:30616"/>
        <dbReference type="ChEBI" id="CHEBI:47013"/>
        <dbReference type="ChEBI" id="CHEBI:78346"/>
        <dbReference type="ChEBI" id="CHEBI:456216"/>
        <dbReference type="EC" id="2.7.1.15"/>
    </reaction>
</comment>
<feature type="binding site" evidence="9">
    <location>
        <position position="284"/>
    </location>
    <ligand>
        <name>ATP</name>
        <dbReference type="ChEBI" id="CHEBI:30616"/>
    </ligand>
</feature>
<keyword evidence="4 9" id="KW-0418">Kinase</keyword>
<keyword evidence="5 9" id="KW-0067">ATP-binding</keyword>
<dbReference type="GO" id="GO:0019303">
    <property type="term" value="P:D-ribose catabolic process"/>
    <property type="evidence" value="ECO:0007669"/>
    <property type="project" value="UniProtKB-UniRule"/>
</dbReference>
<dbReference type="HOGENOM" id="CLU_027634_2_3_1"/>
<dbReference type="PANTHER" id="PTHR10584">
    <property type="entry name" value="SUGAR KINASE"/>
    <property type="match status" value="1"/>
</dbReference>
<keyword evidence="6 9" id="KW-0460">Magnesium</keyword>
<evidence type="ECO:0000313" key="13">
    <source>
        <dbReference type="Proteomes" id="UP000007798"/>
    </source>
</evidence>
<keyword evidence="7 9" id="KW-0630">Potassium</keyword>
<accession>B4MUG3</accession>
<evidence type="ECO:0000256" key="1">
    <source>
        <dbReference type="ARBA" id="ARBA00022679"/>
    </source>
</evidence>
<gene>
    <name evidence="12" type="primary">Dwil\GK14853</name>
    <name evidence="12" type="ORF">Dwil_GK14853</name>
</gene>
<keyword evidence="9" id="KW-0539">Nucleus</keyword>
<dbReference type="PANTHER" id="PTHR10584:SF166">
    <property type="entry name" value="RIBOKINASE"/>
    <property type="match status" value="1"/>
</dbReference>
<dbReference type="eggNOG" id="KOG2855">
    <property type="taxonomic scope" value="Eukaryota"/>
</dbReference>
<evidence type="ECO:0000256" key="7">
    <source>
        <dbReference type="ARBA" id="ARBA00022958"/>
    </source>
</evidence>
<comment type="pathway">
    <text evidence="9">Carbohydrate metabolism; D-ribose degradation; D-ribose 5-phosphate from beta-D-ribopyranose: step 2/2.</text>
</comment>
<dbReference type="Gene3D" id="3.40.1190.20">
    <property type="match status" value="1"/>
</dbReference>
<feature type="region of interest" description="Disordered" evidence="10">
    <location>
        <begin position="323"/>
        <end position="345"/>
    </location>
</feature>
<name>B4MUG3_DROWI</name>
<keyword evidence="9" id="KW-0963">Cytoplasm</keyword>
<comment type="activity regulation">
    <text evidence="9">Activated by a monovalent cation that binds near, but not in, the active site. The most likely occupant of the site in vivo is potassium. Ion binding induces a conformational change that may alter substrate affinity.</text>
</comment>
<dbReference type="AlphaFoldDB" id="B4MUG3"/>
<feature type="binding site" evidence="9">
    <location>
        <position position="295"/>
    </location>
    <ligand>
        <name>K(+)</name>
        <dbReference type="ChEBI" id="CHEBI:29103"/>
    </ligand>
</feature>
<evidence type="ECO:0000256" key="5">
    <source>
        <dbReference type="ARBA" id="ARBA00022840"/>
    </source>
</evidence>
<feature type="binding site" evidence="9">
    <location>
        <position position="290"/>
    </location>
    <ligand>
        <name>K(+)</name>
        <dbReference type="ChEBI" id="CHEBI:29103"/>
    </ligand>
</feature>
<comment type="function">
    <text evidence="9">Catalyzes the phosphorylation of ribose at O-5 in a reaction requiring ATP and magnesium. The resulting D-ribose-5-phosphate can then be used either for sythesis of nucleotides, histidine, and tryptophan, or as a component of the pentose phosphate pathway.</text>
</comment>
<feature type="binding site" evidence="9">
    <location>
        <begin position="222"/>
        <end position="227"/>
    </location>
    <ligand>
        <name>ATP</name>
        <dbReference type="ChEBI" id="CHEBI:30616"/>
    </ligand>
</feature>
<dbReference type="PRINTS" id="PR00990">
    <property type="entry name" value="RIBOKINASE"/>
</dbReference>
<keyword evidence="3 9" id="KW-0547">Nucleotide-binding</keyword>
<evidence type="ECO:0000256" key="2">
    <source>
        <dbReference type="ARBA" id="ARBA00022723"/>
    </source>
</evidence>
<dbReference type="UniPathway" id="UPA00916">
    <property type="reaction ID" value="UER00889"/>
</dbReference>
<feature type="binding site" evidence="9">
    <location>
        <position position="252"/>
    </location>
    <ligand>
        <name>K(+)</name>
        <dbReference type="ChEBI" id="CHEBI:29103"/>
    </ligand>
</feature>
<comment type="subunit">
    <text evidence="9">Homodimer.</text>
</comment>
<evidence type="ECO:0000256" key="4">
    <source>
        <dbReference type="ARBA" id="ARBA00022777"/>
    </source>
</evidence>
<feature type="domain" description="Carbohydrate kinase PfkB" evidence="11">
    <location>
        <begin position="6"/>
        <end position="301"/>
    </location>
</feature>
<dbReference type="EMBL" id="CH963857">
    <property type="protein sequence ID" value="EDW76089.2"/>
    <property type="molecule type" value="Genomic_DNA"/>
</dbReference>
<dbReference type="GO" id="GO:0005829">
    <property type="term" value="C:cytosol"/>
    <property type="evidence" value="ECO:0007669"/>
    <property type="project" value="TreeGrafter"/>
</dbReference>
<dbReference type="CDD" id="cd01174">
    <property type="entry name" value="ribokinase"/>
    <property type="match status" value="1"/>
</dbReference>
<dbReference type="FunCoup" id="B4MUG3">
    <property type="interactions" value="334"/>
</dbReference>
<feature type="binding site" evidence="9">
    <location>
        <position position="143"/>
    </location>
    <ligand>
        <name>substrate</name>
    </ligand>
</feature>
<protein>
    <recommendedName>
        <fullName evidence="9">Ribokinase</fullName>
        <shortName evidence="9">RK</shortName>
        <ecNumber evidence="9">2.7.1.15</ecNumber>
    </recommendedName>
</protein>
<dbReference type="InterPro" id="IPR029056">
    <property type="entry name" value="Ribokinase-like"/>
</dbReference>
<reference evidence="12 13" key="1">
    <citation type="journal article" date="2007" name="Nature">
        <title>Evolution of genes and genomes on the Drosophila phylogeny.</title>
        <authorList>
            <consortium name="Drosophila 12 Genomes Consortium"/>
            <person name="Clark A.G."/>
            <person name="Eisen M.B."/>
            <person name="Smith D.R."/>
            <person name="Bergman C.M."/>
            <person name="Oliver B."/>
            <person name="Markow T.A."/>
            <person name="Kaufman T.C."/>
            <person name="Kellis M."/>
            <person name="Gelbart W."/>
            <person name="Iyer V.N."/>
            <person name="Pollard D.A."/>
            <person name="Sackton T.B."/>
            <person name="Larracuente A.M."/>
            <person name="Singh N.D."/>
            <person name="Abad J.P."/>
            <person name="Abt D.N."/>
            <person name="Adryan B."/>
            <person name="Aguade M."/>
            <person name="Akashi H."/>
            <person name="Anderson W.W."/>
            <person name="Aquadro C.F."/>
            <person name="Ardell D.H."/>
            <person name="Arguello R."/>
            <person name="Artieri C.G."/>
            <person name="Barbash D.A."/>
            <person name="Barker D."/>
            <person name="Barsanti P."/>
            <person name="Batterham P."/>
            <person name="Batzoglou S."/>
            <person name="Begun D."/>
            <person name="Bhutkar A."/>
            <person name="Blanco E."/>
            <person name="Bosak S.A."/>
            <person name="Bradley R.K."/>
            <person name="Brand A.D."/>
            <person name="Brent M.R."/>
            <person name="Brooks A.N."/>
            <person name="Brown R.H."/>
            <person name="Butlin R.K."/>
            <person name="Caggese C."/>
            <person name="Calvi B.R."/>
            <person name="Bernardo de Carvalho A."/>
            <person name="Caspi A."/>
            <person name="Castrezana S."/>
            <person name="Celniker S.E."/>
            <person name="Chang J.L."/>
            <person name="Chapple C."/>
            <person name="Chatterji S."/>
            <person name="Chinwalla A."/>
            <person name="Civetta A."/>
            <person name="Clifton S.W."/>
            <person name="Comeron J.M."/>
            <person name="Costello J.C."/>
            <person name="Coyne J.A."/>
            <person name="Daub J."/>
            <person name="David R.G."/>
            <person name="Delcher A.L."/>
            <person name="Delehaunty K."/>
            <person name="Do C.B."/>
            <person name="Ebling H."/>
            <person name="Edwards K."/>
            <person name="Eickbush T."/>
            <person name="Evans J.D."/>
            <person name="Filipski A."/>
            <person name="Findeiss S."/>
            <person name="Freyhult E."/>
            <person name="Fulton L."/>
            <person name="Fulton R."/>
            <person name="Garcia A.C."/>
            <person name="Gardiner A."/>
            <person name="Garfield D.A."/>
            <person name="Garvin B.E."/>
            <person name="Gibson G."/>
            <person name="Gilbert D."/>
            <person name="Gnerre S."/>
            <person name="Godfrey J."/>
            <person name="Good R."/>
            <person name="Gotea V."/>
            <person name="Gravely B."/>
            <person name="Greenberg A.J."/>
            <person name="Griffiths-Jones S."/>
            <person name="Gross S."/>
            <person name="Guigo R."/>
            <person name="Gustafson E.A."/>
            <person name="Haerty W."/>
            <person name="Hahn M.W."/>
            <person name="Halligan D.L."/>
            <person name="Halpern A.L."/>
            <person name="Halter G.M."/>
            <person name="Han M.V."/>
            <person name="Heger A."/>
            <person name="Hillier L."/>
            <person name="Hinrichs A.S."/>
            <person name="Holmes I."/>
            <person name="Hoskins R.A."/>
            <person name="Hubisz M.J."/>
            <person name="Hultmark D."/>
            <person name="Huntley M.A."/>
            <person name="Jaffe D.B."/>
            <person name="Jagadeeshan S."/>
            <person name="Jeck W.R."/>
            <person name="Johnson J."/>
            <person name="Jones C.D."/>
            <person name="Jordan W.C."/>
            <person name="Karpen G.H."/>
            <person name="Kataoka E."/>
            <person name="Keightley P.D."/>
            <person name="Kheradpour P."/>
            <person name="Kirkness E.F."/>
            <person name="Koerich L.B."/>
            <person name="Kristiansen K."/>
            <person name="Kudrna D."/>
            <person name="Kulathinal R.J."/>
            <person name="Kumar S."/>
            <person name="Kwok R."/>
            <person name="Lander E."/>
            <person name="Langley C.H."/>
            <person name="Lapoint R."/>
            <person name="Lazzaro B.P."/>
            <person name="Lee S.J."/>
            <person name="Levesque L."/>
            <person name="Li R."/>
            <person name="Lin C.F."/>
            <person name="Lin M.F."/>
            <person name="Lindblad-Toh K."/>
            <person name="Llopart A."/>
            <person name="Long M."/>
            <person name="Low L."/>
            <person name="Lozovsky E."/>
            <person name="Lu J."/>
            <person name="Luo M."/>
            <person name="Machado C.A."/>
            <person name="Makalowski W."/>
            <person name="Marzo M."/>
            <person name="Matsuda M."/>
            <person name="Matzkin L."/>
            <person name="McAllister B."/>
            <person name="McBride C.S."/>
            <person name="McKernan B."/>
            <person name="McKernan K."/>
            <person name="Mendez-Lago M."/>
            <person name="Minx P."/>
            <person name="Mollenhauer M.U."/>
            <person name="Montooth K."/>
            <person name="Mount S.M."/>
            <person name="Mu X."/>
            <person name="Myers E."/>
            <person name="Negre B."/>
            <person name="Newfeld S."/>
            <person name="Nielsen R."/>
            <person name="Noor M.A."/>
            <person name="O'Grady P."/>
            <person name="Pachter L."/>
            <person name="Papaceit M."/>
            <person name="Parisi M.J."/>
            <person name="Parisi M."/>
            <person name="Parts L."/>
            <person name="Pedersen J.S."/>
            <person name="Pesole G."/>
            <person name="Phillippy A.M."/>
            <person name="Ponting C.P."/>
            <person name="Pop M."/>
            <person name="Porcelli D."/>
            <person name="Powell J.R."/>
            <person name="Prohaska S."/>
            <person name="Pruitt K."/>
            <person name="Puig M."/>
            <person name="Quesneville H."/>
            <person name="Ram K.R."/>
            <person name="Rand D."/>
            <person name="Rasmussen M.D."/>
            <person name="Reed L.K."/>
            <person name="Reenan R."/>
            <person name="Reily A."/>
            <person name="Remington K.A."/>
            <person name="Rieger T.T."/>
            <person name="Ritchie M.G."/>
            <person name="Robin C."/>
            <person name="Rogers Y.H."/>
            <person name="Rohde C."/>
            <person name="Rozas J."/>
            <person name="Rubenfield M.J."/>
            <person name="Ruiz A."/>
            <person name="Russo S."/>
            <person name="Salzberg S.L."/>
            <person name="Sanchez-Gracia A."/>
            <person name="Saranga D.J."/>
            <person name="Sato H."/>
            <person name="Schaeffer S.W."/>
            <person name="Schatz M.C."/>
            <person name="Schlenke T."/>
            <person name="Schwartz R."/>
            <person name="Segarra C."/>
            <person name="Singh R.S."/>
            <person name="Sirot L."/>
            <person name="Sirota M."/>
            <person name="Sisneros N.B."/>
            <person name="Smith C.D."/>
            <person name="Smith T.F."/>
            <person name="Spieth J."/>
            <person name="Stage D.E."/>
            <person name="Stark A."/>
            <person name="Stephan W."/>
            <person name="Strausberg R.L."/>
            <person name="Strempel S."/>
            <person name="Sturgill D."/>
            <person name="Sutton G."/>
            <person name="Sutton G.G."/>
            <person name="Tao W."/>
            <person name="Teichmann S."/>
            <person name="Tobari Y.N."/>
            <person name="Tomimura Y."/>
            <person name="Tsolas J.M."/>
            <person name="Valente V.L."/>
            <person name="Venter E."/>
            <person name="Venter J.C."/>
            <person name="Vicario S."/>
            <person name="Vieira F.G."/>
            <person name="Vilella A.J."/>
            <person name="Villasante A."/>
            <person name="Walenz B."/>
            <person name="Wang J."/>
            <person name="Wasserman M."/>
            <person name="Watts T."/>
            <person name="Wilson D."/>
            <person name="Wilson R.K."/>
            <person name="Wing R.A."/>
            <person name="Wolfner M.F."/>
            <person name="Wong A."/>
            <person name="Wong G.K."/>
            <person name="Wu C.I."/>
            <person name="Wu G."/>
            <person name="Yamamoto D."/>
            <person name="Yang H.P."/>
            <person name="Yang S.P."/>
            <person name="Yorke J.A."/>
            <person name="Yoshida K."/>
            <person name="Zdobnov E."/>
            <person name="Zhang P."/>
            <person name="Zhang Y."/>
            <person name="Zimin A.V."/>
            <person name="Baldwin J."/>
            <person name="Abdouelleil A."/>
            <person name="Abdulkadir J."/>
            <person name="Abebe A."/>
            <person name="Abera B."/>
            <person name="Abreu J."/>
            <person name="Acer S.C."/>
            <person name="Aftuck L."/>
            <person name="Alexander A."/>
            <person name="An P."/>
            <person name="Anderson E."/>
            <person name="Anderson S."/>
            <person name="Arachi H."/>
            <person name="Azer M."/>
            <person name="Bachantsang P."/>
            <person name="Barry A."/>
            <person name="Bayul T."/>
            <person name="Berlin A."/>
            <person name="Bessette D."/>
            <person name="Bloom T."/>
            <person name="Blye J."/>
            <person name="Boguslavskiy L."/>
            <person name="Bonnet C."/>
            <person name="Boukhgalter B."/>
            <person name="Bourzgui I."/>
            <person name="Brown A."/>
            <person name="Cahill P."/>
            <person name="Channer S."/>
            <person name="Cheshatsang Y."/>
            <person name="Chuda L."/>
            <person name="Citroen M."/>
            <person name="Collymore A."/>
            <person name="Cooke P."/>
            <person name="Costello M."/>
            <person name="D'Aco K."/>
            <person name="Daza R."/>
            <person name="De Haan G."/>
            <person name="DeGray S."/>
            <person name="DeMaso C."/>
            <person name="Dhargay N."/>
            <person name="Dooley K."/>
            <person name="Dooley E."/>
            <person name="Doricent M."/>
            <person name="Dorje P."/>
            <person name="Dorjee K."/>
            <person name="Dupes A."/>
            <person name="Elong R."/>
            <person name="Falk J."/>
            <person name="Farina A."/>
            <person name="Faro S."/>
            <person name="Ferguson D."/>
            <person name="Fisher S."/>
            <person name="Foley C.D."/>
            <person name="Franke A."/>
            <person name="Friedrich D."/>
            <person name="Gadbois L."/>
            <person name="Gearin G."/>
            <person name="Gearin C.R."/>
            <person name="Giannoukos G."/>
            <person name="Goode T."/>
            <person name="Graham J."/>
            <person name="Grandbois E."/>
            <person name="Grewal S."/>
            <person name="Gyaltsen K."/>
            <person name="Hafez N."/>
            <person name="Hagos B."/>
            <person name="Hall J."/>
            <person name="Henson C."/>
            <person name="Hollinger A."/>
            <person name="Honan T."/>
            <person name="Huard M.D."/>
            <person name="Hughes L."/>
            <person name="Hurhula B."/>
            <person name="Husby M.E."/>
            <person name="Kamat A."/>
            <person name="Kanga B."/>
            <person name="Kashin S."/>
            <person name="Khazanovich D."/>
            <person name="Kisner P."/>
            <person name="Lance K."/>
            <person name="Lara M."/>
            <person name="Lee W."/>
            <person name="Lennon N."/>
            <person name="Letendre F."/>
            <person name="LeVine R."/>
            <person name="Lipovsky A."/>
            <person name="Liu X."/>
            <person name="Liu J."/>
            <person name="Liu S."/>
            <person name="Lokyitsang T."/>
            <person name="Lokyitsang Y."/>
            <person name="Lubonja R."/>
            <person name="Lui A."/>
            <person name="MacDonald P."/>
            <person name="Magnisalis V."/>
            <person name="Maru K."/>
            <person name="Matthews C."/>
            <person name="McCusker W."/>
            <person name="McDonough S."/>
            <person name="Mehta T."/>
            <person name="Meldrim J."/>
            <person name="Meneus L."/>
            <person name="Mihai O."/>
            <person name="Mihalev A."/>
            <person name="Mihova T."/>
            <person name="Mittelman R."/>
            <person name="Mlenga V."/>
            <person name="Montmayeur A."/>
            <person name="Mulrain L."/>
            <person name="Navidi A."/>
            <person name="Naylor J."/>
            <person name="Negash T."/>
            <person name="Nguyen T."/>
            <person name="Nguyen N."/>
            <person name="Nicol R."/>
            <person name="Norbu C."/>
            <person name="Norbu N."/>
            <person name="Novod N."/>
            <person name="O'Neill B."/>
            <person name="Osman S."/>
            <person name="Markiewicz E."/>
            <person name="Oyono O.L."/>
            <person name="Patti C."/>
            <person name="Phunkhang P."/>
            <person name="Pierre F."/>
            <person name="Priest M."/>
            <person name="Raghuraman S."/>
            <person name="Rege F."/>
            <person name="Reyes R."/>
            <person name="Rise C."/>
            <person name="Rogov P."/>
            <person name="Ross K."/>
            <person name="Ryan E."/>
            <person name="Settipalli S."/>
            <person name="Shea T."/>
            <person name="Sherpa N."/>
            <person name="Shi L."/>
            <person name="Shih D."/>
            <person name="Sparrow T."/>
            <person name="Spaulding J."/>
            <person name="Stalker J."/>
            <person name="Stange-Thomann N."/>
            <person name="Stavropoulos S."/>
            <person name="Stone C."/>
            <person name="Strader C."/>
            <person name="Tesfaye S."/>
            <person name="Thomson T."/>
            <person name="Thoulutsang Y."/>
            <person name="Thoulutsang D."/>
            <person name="Topham K."/>
            <person name="Topping I."/>
            <person name="Tsamla T."/>
            <person name="Vassiliev H."/>
            <person name="Vo A."/>
            <person name="Wangchuk T."/>
            <person name="Wangdi T."/>
            <person name="Weiand M."/>
            <person name="Wilkinson J."/>
            <person name="Wilson A."/>
            <person name="Yadav S."/>
            <person name="Young G."/>
            <person name="Yu Q."/>
            <person name="Zembek L."/>
            <person name="Zhong D."/>
            <person name="Zimmer A."/>
            <person name="Zwirko Z."/>
            <person name="Jaffe D.B."/>
            <person name="Alvarez P."/>
            <person name="Brockman W."/>
            <person name="Butler J."/>
            <person name="Chin C."/>
            <person name="Gnerre S."/>
            <person name="Grabherr M."/>
            <person name="Kleber M."/>
            <person name="Mauceli E."/>
            <person name="MacCallum I."/>
        </authorList>
    </citation>
    <scope>NUCLEOTIDE SEQUENCE [LARGE SCALE GENOMIC DNA]</scope>
    <source>
        <strain evidence="13">Tucson 14030-0811.24</strain>
    </source>
</reference>
<feature type="active site" description="Proton acceptor" evidence="9">
    <location>
        <position position="258"/>
    </location>
</feature>
<dbReference type="GO" id="GO:0046872">
    <property type="term" value="F:metal ion binding"/>
    <property type="evidence" value="ECO:0007669"/>
    <property type="project" value="UniProtKB-KW"/>
</dbReference>
<feature type="binding site" evidence="9">
    <location>
        <position position="185"/>
    </location>
    <ligand>
        <name>ATP</name>
        <dbReference type="ChEBI" id="CHEBI:30616"/>
    </ligand>
</feature>
<dbReference type="GO" id="GO:0004747">
    <property type="term" value="F:ribokinase activity"/>
    <property type="evidence" value="ECO:0007669"/>
    <property type="project" value="UniProtKB-UniRule"/>
</dbReference>
<dbReference type="InParanoid" id="B4MUG3"/>
<keyword evidence="1 9" id="KW-0808">Transferase</keyword>
<feature type="binding site" evidence="9">
    <location>
        <position position="254"/>
    </location>
    <ligand>
        <name>K(+)</name>
        <dbReference type="ChEBI" id="CHEBI:29103"/>
    </ligand>
</feature>
<feature type="binding site" evidence="9">
    <location>
        <position position="258"/>
    </location>
    <ligand>
        <name>substrate</name>
    </ligand>
</feature>
<proteinExistence type="inferred from homology"/>
<dbReference type="EC" id="2.7.1.15" evidence="9"/>
<keyword evidence="8 9" id="KW-0119">Carbohydrate metabolism</keyword>
<dbReference type="Pfam" id="PF00294">
    <property type="entry name" value="PfkB"/>
    <property type="match status" value="1"/>
</dbReference>
<dbReference type="Proteomes" id="UP000007798">
    <property type="component" value="Unassembled WGS sequence"/>
</dbReference>
<sequence length="394" mass="42454">MVKWIDVLVFGSANIEYITYVTKLPKVGERVEGMYMETSFGGEGANQCVAAAKLGSTVALIAKLGKDVAGDDYLNYLSQQGVNVDNVEQLEDSATGMSEIAKSDDGESQIIVVPGANSLLNAKDVCRCKKVLKDAKVLLCQLEISLKGTLTAMRKFKGVSILNASPLANNWSDDLIKAPTILCINKDDAARLTSVDEIKTPEDAKEVANAFLKKGAQSVVITMGDQGAVYLSKKDKNTCKHVPAPEVRAVADPSGVGDAFVASLAHYIALFPDLPRENHISAANACAAFAIQHSGTHSSFPGQHNLEDDICTRQPIVNIISDKKKNPTTEEDVTNESEDVTVENSQEKLYKNNSNSNAEESNINETQKIKTKMAARTCSSGSKSTNFVTINNIY</sequence>
<feature type="binding site" evidence="9">
    <location>
        <begin position="257"/>
        <end position="258"/>
    </location>
    <ligand>
        <name>ATP</name>
        <dbReference type="ChEBI" id="CHEBI:30616"/>
    </ligand>
</feature>
<evidence type="ECO:0000313" key="12">
    <source>
        <dbReference type="EMBL" id="EDW76089.2"/>
    </source>
</evidence>
<dbReference type="HAMAP" id="MF_01987">
    <property type="entry name" value="Ribokinase"/>
    <property type="match status" value="1"/>
</dbReference>
<evidence type="ECO:0000256" key="3">
    <source>
        <dbReference type="ARBA" id="ARBA00022741"/>
    </source>
</evidence>
<keyword evidence="2 9" id="KW-0479">Metal-binding</keyword>
<comment type="cofactor">
    <cofactor evidence="9">
        <name>Mg(2+)</name>
        <dbReference type="ChEBI" id="CHEBI:18420"/>
    </cofactor>
    <text evidence="9">Requires a divalent cation, most likely magnesium in vivo, as an electrophilic catalyst to aid phosphoryl group transfer. It is the chelate of the metal and the nucleotide that is the actual substrate.</text>
</comment>
<evidence type="ECO:0000259" key="11">
    <source>
        <dbReference type="Pfam" id="PF00294"/>
    </source>
</evidence>
<feature type="binding site" evidence="9">
    <location>
        <position position="299"/>
    </location>
    <ligand>
        <name>K(+)</name>
        <dbReference type="ChEBI" id="CHEBI:29103"/>
    </ligand>
</feature>
<dbReference type="InterPro" id="IPR011611">
    <property type="entry name" value="PfkB_dom"/>
</dbReference>
<dbReference type="SUPFAM" id="SSF53613">
    <property type="entry name" value="Ribokinase-like"/>
    <property type="match status" value="1"/>
</dbReference>
<evidence type="ECO:0000256" key="9">
    <source>
        <dbReference type="HAMAP-Rule" id="MF_03215"/>
    </source>
</evidence>
<dbReference type="InterPro" id="IPR002139">
    <property type="entry name" value="Ribo/fructo_kinase"/>
</dbReference>
<comment type="subcellular location">
    <subcellularLocation>
        <location evidence="9">Cytoplasm</location>
    </subcellularLocation>
    <subcellularLocation>
        <location evidence="9">Nucleus</location>
    </subcellularLocation>
</comment>